<dbReference type="InterPro" id="IPR000847">
    <property type="entry name" value="LysR_HTH_N"/>
</dbReference>
<dbReference type="PROSITE" id="PS50931">
    <property type="entry name" value="HTH_LYSR"/>
    <property type="match status" value="1"/>
</dbReference>
<evidence type="ECO:0000313" key="6">
    <source>
        <dbReference type="EMBL" id="GEN63028.1"/>
    </source>
</evidence>
<dbReference type="PANTHER" id="PTHR30419:SF8">
    <property type="entry name" value="NITROGEN ASSIMILATION TRANSCRIPTIONAL ACTIVATOR-RELATED"/>
    <property type="match status" value="1"/>
</dbReference>
<protein>
    <submittedName>
        <fullName evidence="6">LysR family transcriptional regulator</fullName>
    </submittedName>
</protein>
<evidence type="ECO:0000256" key="3">
    <source>
        <dbReference type="ARBA" id="ARBA00023125"/>
    </source>
</evidence>
<organism evidence="6 7">
    <name type="scientific">Acetobacter oeni</name>
    <dbReference type="NCBI Taxonomy" id="304077"/>
    <lineage>
        <taxon>Bacteria</taxon>
        <taxon>Pseudomonadati</taxon>
        <taxon>Pseudomonadota</taxon>
        <taxon>Alphaproteobacteria</taxon>
        <taxon>Acetobacterales</taxon>
        <taxon>Acetobacteraceae</taxon>
        <taxon>Acetobacter</taxon>
    </lineage>
</organism>
<dbReference type="RefSeq" id="WP_146887209.1">
    <property type="nucleotide sequence ID" value="NZ_BJYG01000014.1"/>
</dbReference>
<dbReference type="GO" id="GO:0003677">
    <property type="term" value="F:DNA binding"/>
    <property type="evidence" value="ECO:0007669"/>
    <property type="project" value="UniProtKB-KW"/>
</dbReference>
<dbReference type="Pfam" id="PF00126">
    <property type="entry name" value="HTH_1"/>
    <property type="match status" value="1"/>
</dbReference>
<dbReference type="SUPFAM" id="SSF53850">
    <property type="entry name" value="Periplasmic binding protein-like II"/>
    <property type="match status" value="1"/>
</dbReference>
<name>A0A511XJC2_9PROT</name>
<dbReference type="EMBL" id="BJYG01000014">
    <property type="protein sequence ID" value="GEN63028.1"/>
    <property type="molecule type" value="Genomic_DNA"/>
</dbReference>
<dbReference type="Gene3D" id="3.40.190.290">
    <property type="match status" value="1"/>
</dbReference>
<dbReference type="InterPro" id="IPR036390">
    <property type="entry name" value="WH_DNA-bd_sf"/>
</dbReference>
<keyword evidence="7" id="KW-1185">Reference proteome</keyword>
<dbReference type="Proteomes" id="UP000321746">
    <property type="component" value="Unassembled WGS sequence"/>
</dbReference>
<keyword evidence="4" id="KW-0804">Transcription</keyword>
<sequence length="298" mass="32737">MHVKAFDYLRVLAETGSLRGAAQKIGITPTALTRQLEHLEYFFRTPLFEREQHGVRLTAAGEVVMESAGRVSRELAISHRRVEDLKGLRRGTVRIRASGSTLTSVIAPALDALHRDYPGLRFVIEMSGAPQIASALLSGEADLGLTLFAPDLSELTLCARLPVVHSAIMSPTHPLRNNTNISLHDLRDQSLSLPDAGYFVRQAFDRVIRPGEPDFDPVFMSGSFDLQIDLAMRGCAVLLLPEFTCRPLIDRGLLCAVPLPARLRVPTALDLLRASHRPLSHAARVTSARIGEIMARLT</sequence>
<gene>
    <name evidence="6" type="ORF">AOE01nite_12520</name>
</gene>
<dbReference type="InterPro" id="IPR036388">
    <property type="entry name" value="WH-like_DNA-bd_sf"/>
</dbReference>
<dbReference type="PANTHER" id="PTHR30419">
    <property type="entry name" value="HTH-TYPE TRANSCRIPTIONAL REGULATOR YBHD"/>
    <property type="match status" value="1"/>
</dbReference>
<evidence type="ECO:0000259" key="5">
    <source>
        <dbReference type="PROSITE" id="PS50931"/>
    </source>
</evidence>
<dbReference type="GO" id="GO:0005829">
    <property type="term" value="C:cytosol"/>
    <property type="evidence" value="ECO:0007669"/>
    <property type="project" value="TreeGrafter"/>
</dbReference>
<accession>A0A511XJC2</accession>
<evidence type="ECO:0000256" key="1">
    <source>
        <dbReference type="ARBA" id="ARBA00009437"/>
    </source>
</evidence>
<comment type="caution">
    <text evidence="6">The sequence shown here is derived from an EMBL/GenBank/DDBJ whole genome shotgun (WGS) entry which is preliminary data.</text>
</comment>
<dbReference type="InterPro" id="IPR050950">
    <property type="entry name" value="HTH-type_LysR_regulators"/>
</dbReference>
<dbReference type="Pfam" id="PF03466">
    <property type="entry name" value="LysR_substrate"/>
    <property type="match status" value="1"/>
</dbReference>
<comment type="similarity">
    <text evidence="1">Belongs to the LysR transcriptional regulatory family.</text>
</comment>
<evidence type="ECO:0000256" key="2">
    <source>
        <dbReference type="ARBA" id="ARBA00023015"/>
    </source>
</evidence>
<keyword evidence="2" id="KW-0805">Transcription regulation</keyword>
<dbReference type="InterPro" id="IPR005119">
    <property type="entry name" value="LysR_subst-bd"/>
</dbReference>
<keyword evidence="3" id="KW-0238">DNA-binding</keyword>
<dbReference type="GO" id="GO:0003700">
    <property type="term" value="F:DNA-binding transcription factor activity"/>
    <property type="evidence" value="ECO:0007669"/>
    <property type="project" value="InterPro"/>
</dbReference>
<evidence type="ECO:0000256" key="4">
    <source>
        <dbReference type="ARBA" id="ARBA00023163"/>
    </source>
</evidence>
<dbReference type="SUPFAM" id="SSF46785">
    <property type="entry name" value="Winged helix' DNA-binding domain"/>
    <property type="match status" value="1"/>
</dbReference>
<dbReference type="OrthoDB" id="8479357at2"/>
<dbReference type="AlphaFoldDB" id="A0A511XJC2"/>
<dbReference type="Gene3D" id="1.10.10.10">
    <property type="entry name" value="Winged helix-like DNA-binding domain superfamily/Winged helix DNA-binding domain"/>
    <property type="match status" value="1"/>
</dbReference>
<proteinExistence type="inferred from homology"/>
<evidence type="ECO:0000313" key="7">
    <source>
        <dbReference type="Proteomes" id="UP000321746"/>
    </source>
</evidence>
<feature type="domain" description="HTH lysR-type" evidence="5">
    <location>
        <begin position="1"/>
        <end position="58"/>
    </location>
</feature>
<reference evidence="6 7" key="1">
    <citation type="submission" date="2019-07" db="EMBL/GenBank/DDBJ databases">
        <title>Whole genome shotgun sequence of Acetobacter oeni NBRC 105207.</title>
        <authorList>
            <person name="Hosoyama A."/>
            <person name="Uohara A."/>
            <person name="Ohji S."/>
            <person name="Ichikawa N."/>
        </authorList>
    </citation>
    <scope>NUCLEOTIDE SEQUENCE [LARGE SCALE GENOMIC DNA]</scope>
    <source>
        <strain evidence="6 7">NBRC 105207</strain>
    </source>
</reference>